<dbReference type="Gene3D" id="1.10.750.20">
    <property type="entry name" value="SOCS box"/>
    <property type="match status" value="1"/>
</dbReference>
<dbReference type="Ensembl" id="ENSEBUT00000026352.1">
    <property type="protein sequence ID" value="ENSEBUP00000025776.1"/>
    <property type="gene ID" value="ENSEBUG00000015882.1"/>
</dbReference>
<dbReference type="GeneTree" id="ENSGT00940000159689"/>
<dbReference type="InterPro" id="IPR037962">
    <property type="entry name" value="Neuralized"/>
</dbReference>
<dbReference type="SMART" id="SM00969">
    <property type="entry name" value="SOCS_box"/>
    <property type="match status" value="1"/>
</dbReference>
<evidence type="ECO:0000256" key="1">
    <source>
        <dbReference type="ARBA" id="ARBA00004906"/>
    </source>
</evidence>
<dbReference type="Gene3D" id="2.60.120.920">
    <property type="match status" value="1"/>
</dbReference>
<accession>A0A8C4R870</accession>
<dbReference type="PANTHER" id="PTHR12429:SF8">
    <property type="entry name" value="NEURALIZED-LIKE PROTEIN 2"/>
    <property type="match status" value="1"/>
</dbReference>
<reference evidence="4" key="2">
    <citation type="submission" date="2025-09" db="UniProtKB">
        <authorList>
            <consortium name="Ensembl"/>
        </authorList>
    </citation>
    <scope>IDENTIFICATION</scope>
</reference>
<dbReference type="InterPro" id="IPR006573">
    <property type="entry name" value="NHR_dom"/>
</dbReference>
<keyword evidence="5" id="KW-1185">Reference proteome</keyword>
<evidence type="ECO:0000313" key="4">
    <source>
        <dbReference type="Ensembl" id="ENSEBUP00000025776.1"/>
    </source>
</evidence>
<dbReference type="SUPFAM" id="SSF158235">
    <property type="entry name" value="SOCS box-like"/>
    <property type="match status" value="1"/>
</dbReference>
<dbReference type="InterPro" id="IPR001496">
    <property type="entry name" value="SOCS_box"/>
</dbReference>
<dbReference type="PANTHER" id="PTHR12429">
    <property type="entry name" value="NEURALIZED"/>
    <property type="match status" value="1"/>
</dbReference>
<reference evidence="4" key="1">
    <citation type="submission" date="2025-08" db="UniProtKB">
        <authorList>
            <consortium name="Ensembl"/>
        </authorList>
    </citation>
    <scope>IDENTIFICATION</scope>
</reference>
<dbReference type="InterPro" id="IPR043136">
    <property type="entry name" value="B30.2/SPRY_sf"/>
</dbReference>
<protein>
    <submittedName>
        <fullName evidence="4">Neuralized E3 ubiquitin protein ligase 2</fullName>
    </submittedName>
</protein>
<dbReference type="Pfam" id="PF07177">
    <property type="entry name" value="Neuralized"/>
    <property type="match status" value="1"/>
</dbReference>
<dbReference type="Pfam" id="PF07525">
    <property type="entry name" value="SOCS_box"/>
    <property type="match status" value="1"/>
</dbReference>
<proteinExistence type="predicted"/>
<dbReference type="GO" id="GO:0061630">
    <property type="term" value="F:ubiquitin protein ligase activity"/>
    <property type="evidence" value="ECO:0007669"/>
    <property type="project" value="TreeGrafter"/>
</dbReference>
<feature type="domain" description="NHR" evidence="3">
    <location>
        <begin position="20"/>
        <end position="192"/>
    </location>
</feature>
<dbReference type="PROSITE" id="PS51065">
    <property type="entry name" value="NHR"/>
    <property type="match status" value="1"/>
</dbReference>
<dbReference type="GO" id="GO:0016567">
    <property type="term" value="P:protein ubiquitination"/>
    <property type="evidence" value="ECO:0007669"/>
    <property type="project" value="UniProtKB-UniPathway"/>
</dbReference>
<evidence type="ECO:0000313" key="5">
    <source>
        <dbReference type="Proteomes" id="UP000694388"/>
    </source>
</evidence>
<evidence type="ECO:0000259" key="3">
    <source>
        <dbReference type="PROSITE" id="PS51065"/>
    </source>
</evidence>
<dbReference type="OMA" id="YYDWEGV"/>
<dbReference type="UniPathway" id="UPA00143"/>
<feature type="domain" description="SOCS box" evidence="2">
    <location>
        <begin position="196"/>
        <end position="233"/>
    </location>
</feature>
<name>A0A8C4R870_EPTBU</name>
<comment type="pathway">
    <text evidence="1">Protein modification; protein ubiquitination.</text>
</comment>
<dbReference type="CDD" id="cd12887">
    <property type="entry name" value="SPRY_NHR_like"/>
    <property type="match status" value="1"/>
</dbReference>
<dbReference type="SMART" id="SM00588">
    <property type="entry name" value="NEUZ"/>
    <property type="match status" value="1"/>
</dbReference>
<dbReference type="PROSITE" id="PS50225">
    <property type="entry name" value="SOCS"/>
    <property type="match status" value="1"/>
</dbReference>
<evidence type="ECO:0000259" key="2">
    <source>
        <dbReference type="PROSITE" id="PS50225"/>
    </source>
</evidence>
<dbReference type="InterPro" id="IPR036036">
    <property type="entry name" value="SOCS_box-like_dom_sf"/>
</dbReference>
<sequence>MLNISPGELNDDDKDTHQTCARFHRVHGENVMLSDGRTRSTRVRSFAGGVCFSEEPLCEGRPFVVEIAEKENGWCGHLRLGLTSCDPARRQTVPASSLPDMANTGEAWIVAVTRGLSLLPVRVLVKWGLHSTARGSRVGVLFTVLSRALASMHLLVNGRPVGPCATELPLTGPLWALVDVFGCTKAVQVIELEYGVPSLKTLCRQLIQRRVSHRMEIDKLSIPEALKNYCKLE</sequence>
<dbReference type="Proteomes" id="UP000694388">
    <property type="component" value="Unplaced"/>
</dbReference>
<dbReference type="GO" id="GO:0035556">
    <property type="term" value="P:intracellular signal transduction"/>
    <property type="evidence" value="ECO:0007669"/>
    <property type="project" value="InterPro"/>
</dbReference>
<organism evidence="4 5">
    <name type="scientific">Eptatretus burgeri</name>
    <name type="common">Inshore hagfish</name>
    <dbReference type="NCBI Taxonomy" id="7764"/>
    <lineage>
        <taxon>Eukaryota</taxon>
        <taxon>Metazoa</taxon>
        <taxon>Chordata</taxon>
        <taxon>Craniata</taxon>
        <taxon>Vertebrata</taxon>
        <taxon>Cyclostomata</taxon>
        <taxon>Myxini</taxon>
        <taxon>Myxiniformes</taxon>
        <taxon>Myxinidae</taxon>
        <taxon>Eptatretinae</taxon>
        <taxon>Eptatretus</taxon>
    </lineage>
</organism>
<dbReference type="AlphaFoldDB" id="A0A8C4R870"/>